<evidence type="ECO:0000313" key="3">
    <source>
        <dbReference type="Proteomes" id="UP001215598"/>
    </source>
</evidence>
<organism evidence="2 3">
    <name type="scientific">Mycena metata</name>
    <dbReference type="NCBI Taxonomy" id="1033252"/>
    <lineage>
        <taxon>Eukaryota</taxon>
        <taxon>Fungi</taxon>
        <taxon>Dikarya</taxon>
        <taxon>Basidiomycota</taxon>
        <taxon>Agaricomycotina</taxon>
        <taxon>Agaricomycetes</taxon>
        <taxon>Agaricomycetidae</taxon>
        <taxon>Agaricales</taxon>
        <taxon>Marasmiineae</taxon>
        <taxon>Mycenaceae</taxon>
        <taxon>Mycena</taxon>
    </lineage>
</organism>
<reference evidence="2" key="1">
    <citation type="submission" date="2023-03" db="EMBL/GenBank/DDBJ databases">
        <title>Massive genome expansion in bonnet fungi (Mycena s.s.) driven by repeated elements and novel gene families across ecological guilds.</title>
        <authorList>
            <consortium name="Lawrence Berkeley National Laboratory"/>
            <person name="Harder C.B."/>
            <person name="Miyauchi S."/>
            <person name="Viragh M."/>
            <person name="Kuo A."/>
            <person name="Thoen E."/>
            <person name="Andreopoulos B."/>
            <person name="Lu D."/>
            <person name="Skrede I."/>
            <person name="Drula E."/>
            <person name="Henrissat B."/>
            <person name="Morin E."/>
            <person name="Kohler A."/>
            <person name="Barry K."/>
            <person name="LaButti K."/>
            <person name="Morin E."/>
            <person name="Salamov A."/>
            <person name="Lipzen A."/>
            <person name="Mereny Z."/>
            <person name="Hegedus B."/>
            <person name="Baldrian P."/>
            <person name="Stursova M."/>
            <person name="Weitz H."/>
            <person name="Taylor A."/>
            <person name="Grigoriev I.V."/>
            <person name="Nagy L.G."/>
            <person name="Martin F."/>
            <person name="Kauserud H."/>
        </authorList>
    </citation>
    <scope>NUCLEOTIDE SEQUENCE</scope>
    <source>
        <strain evidence="2">CBHHK182m</strain>
    </source>
</reference>
<evidence type="ECO:0000313" key="2">
    <source>
        <dbReference type="EMBL" id="KAJ7783208.1"/>
    </source>
</evidence>
<protein>
    <submittedName>
        <fullName evidence="2">Uncharacterized protein</fullName>
    </submittedName>
</protein>
<feature type="compositionally biased region" description="Acidic residues" evidence="1">
    <location>
        <begin position="247"/>
        <end position="256"/>
    </location>
</feature>
<evidence type="ECO:0000256" key="1">
    <source>
        <dbReference type="SAM" id="MobiDB-lite"/>
    </source>
</evidence>
<sequence length="266" mass="29554">MPRKFARTREDIPRHDHSTPNKFQPDRIFQLTLPLDGFSDISTRQLRCMNGFKKADSTDEAVLSVMALELKAHGMDLPIAKAQCMYSAVQGAALSQNANLDMPTLLLSVASGFVHPQVSCWPGKLRNSPPDNSDLAELHAADVCIVDGDSFDLGTMASVVSLFLTVYDTLDMVLRRAYPAADNYDDLETRTITSPADPAVRRRILTPNSLVEWRSRVLPRFQKPSSKRKSEGAESARVKKKSKSDDAEKDEDEADNEDFHGSDTEL</sequence>
<feature type="compositionally biased region" description="Basic and acidic residues" evidence="1">
    <location>
        <begin position="7"/>
        <end position="19"/>
    </location>
</feature>
<dbReference type="AlphaFoldDB" id="A0AAD7P0X4"/>
<proteinExistence type="predicted"/>
<comment type="caution">
    <text evidence="2">The sequence shown here is derived from an EMBL/GenBank/DDBJ whole genome shotgun (WGS) entry which is preliminary data.</text>
</comment>
<dbReference type="Proteomes" id="UP001215598">
    <property type="component" value="Unassembled WGS sequence"/>
</dbReference>
<feature type="region of interest" description="Disordered" evidence="1">
    <location>
        <begin position="221"/>
        <end position="266"/>
    </location>
</feature>
<dbReference type="EMBL" id="JARKIB010000003">
    <property type="protein sequence ID" value="KAJ7783208.1"/>
    <property type="molecule type" value="Genomic_DNA"/>
</dbReference>
<feature type="compositionally biased region" description="Basic and acidic residues" evidence="1">
    <location>
        <begin position="257"/>
        <end position="266"/>
    </location>
</feature>
<keyword evidence="3" id="KW-1185">Reference proteome</keyword>
<name>A0AAD7P0X4_9AGAR</name>
<accession>A0AAD7P0X4</accession>
<feature type="compositionally biased region" description="Basic and acidic residues" evidence="1">
    <location>
        <begin position="228"/>
        <end position="237"/>
    </location>
</feature>
<feature type="region of interest" description="Disordered" evidence="1">
    <location>
        <begin position="1"/>
        <end position="23"/>
    </location>
</feature>
<gene>
    <name evidence="2" type="ORF">B0H16DRAFT_484171</name>
</gene>